<reference evidence="3" key="1">
    <citation type="submission" date="2025-08" db="UniProtKB">
        <authorList>
            <consortium name="Ensembl"/>
        </authorList>
    </citation>
    <scope>IDENTIFICATION</scope>
</reference>
<evidence type="ECO:0000313" key="4">
    <source>
        <dbReference type="Proteomes" id="UP000694559"/>
    </source>
</evidence>
<sequence length="304" mass="34886">MKHLLYWNNLYDGNVSFIVQLLPGYKAHHSLDISKDWENVSKCENIRTTFCDLSSVIGSNGIYYLRVQAVHSPNKSPWSKTLEFQPIEQNKMGPPNVSVNASKDSINVFIASPGELENSPMSDTYELTYNVWYRTSSITKELRRKPSQFIISKLNSSTLYCLKVQAFSETYNKSSAFSNETCIKTAEGESSHFNLIFIVGVVLFIICLIFVIRYAWRYINNRFFPKCTFPVILENFGETDLNRLYFPIAEEQTDKCMVINSSVALPCKVNLDDVRFDKELEEINQDSGNYSIDNIIISSYNESH</sequence>
<accession>A0A8C6X6J8</accession>
<dbReference type="InterPro" id="IPR013783">
    <property type="entry name" value="Ig-like_fold"/>
</dbReference>
<keyword evidence="1" id="KW-0472">Membrane</keyword>
<dbReference type="OMA" id="THRQTPR"/>
<dbReference type="OrthoDB" id="9944680at2759"/>
<dbReference type="PANTHER" id="PTHR20859:SF54">
    <property type="entry name" value="INTERFERON ALPHA_BETA RECEPTOR 1"/>
    <property type="match status" value="1"/>
</dbReference>
<feature type="domain" description="Fibronectin type-III" evidence="2">
    <location>
        <begin position="91"/>
        <end position="188"/>
    </location>
</feature>
<evidence type="ECO:0000259" key="2">
    <source>
        <dbReference type="PROSITE" id="PS50853"/>
    </source>
</evidence>
<keyword evidence="1" id="KW-1133">Transmembrane helix</keyword>
<dbReference type="AlphaFoldDB" id="A0A8C6X6J8"/>
<dbReference type="GeneTree" id="ENSGT00940000158406"/>
<evidence type="ECO:0000256" key="1">
    <source>
        <dbReference type="SAM" id="Phobius"/>
    </source>
</evidence>
<feature type="transmembrane region" description="Helical" evidence="1">
    <location>
        <begin position="195"/>
        <end position="216"/>
    </location>
</feature>
<organism evidence="3 4">
    <name type="scientific">Naja naja</name>
    <name type="common">Indian cobra</name>
    <dbReference type="NCBI Taxonomy" id="35670"/>
    <lineage>
        <taxon>Eukaryota</taxon>
        <taxon>Metazoa</taxon>
        <taxon>Chordata</taxon>
        <taxon>Craniata</taxon>
        <taxon>Vertebrata</taxon>
        <taxon>Euteleostomi</taxon>
        <taxon>Lepidosauria</taxon>
        <taxon>Squamata</taxon>
        <taxon>Bifurcata</taxon>
        <taxon>Unidentata</taxon>
        <taxon>Episquamata</taxon>
        <taxon>Toxicofera</taxon>
        <taxon>Serpentes</taxon>
        <taxon>Colubroidea</taxon>
        <taxon>Elapidae</taxon>
        <taxon>Elapinae</taxon>
        <taxon>Naja</taxon>
    </lineage>
</organism>
<dbReference type="GO" id="GO:0005886">
    <property type="term" value="C:plasma membrane"/>
    <property type="evidence" value="ECO:0007669"/>
    <property type="project" value="TreeGrafter"/>
</dbReference>
<name>A0A8C6X6J8_NAJNA</name>
<dbReference type="PROSITE" id="PS50853">
    <property type="entry name" value="FN3"/>
    <property type="match status" value="1"/>
</dbReference>
<keyword evidence="4" id="KW-1185">Reference proteome</keyword>
<dbReference type="GO" id="GO:0004905">
    <property type="term" value="F:type I interferon receptor activity"/>
    <property type="evidence" value="ECO:0007669"/>
    <property type="project" value="TreeGrafter"/>
</dbReference>
<dbReference type="Proteomes" id="UP000694559">
    <property type="component" value="Unplaced"/>
</dbReference>
<dbReference type="InterPro" id="IPR050650">
    <property type="entry name" value="Type-II_Cytokine-TF_Rcpt"/>
</dbReference>
<reference evidence="3" key="2">
    <citation type="submission" date="2025-09" db="UniProtKB">
        <authorList>
            <consortium name="Ensembl"/>
        </authorList>
    </citation>
    <scope>IDENTIFICATION</scope>
</reference>
<proteinExistence type="predicted"/>
<dbReference type="InterPro" id="IPR015373">
    <property type="entry name" value="Interferon/interleukin_rcp_dom"/>
</dbReference>
<dbReference type="InterPro" id="IPR003961">
    <property type="entry name" value="FN3_dom"/>
</dbReference>
<dbReference type="PANTHER" id="PTHR20859">
    <property type="entry name" value="INTERFERON/INTERLEUKIN RECEPTOR"/>
    <property type="match status" value="1"/>
</dbReference>
<dbReference type="Pfam" id="PF01108">
    <property type="entry name" value="Tissue_fac"/>
    <property type="match status" value="1"/>
</dbReference>
<protein>
    <recommendedName>
        <fullName evidence="2">Fibronectin type-III domain-containing protein</fullName>
    </recommendedName>
</protein>
<dbReference type="InterPro" id="IPR036116">
    <property type="entry name" value="FN3_sf"/>
</dbReference>
<evidence type="ECO:0000313" key="3">
    <source>
        <dbReference type="Ensembl" id="ENSNNAP00000009733.1"/>
    </source>
</evidence>
<dbReference type="Ensembl" id="ENSNNAT00000010200.1">
    <property type="protein sequence ID" value="ENSNNAP00000009733.1"/>
    <property type="gene ID" value="ENSNNAG00000006517.1"/>
</dbReference>
<dbReference type="Pfam" id="PF09294">
    <property type="entry name" value="Interfer-bind"/>
    <property type="match status" value="1"/>
</dbReference>
<keyword evidence="1" id="KW-0812">Transmembrane</keyword>
<dbReference type="SUPFAM" id="SSF49265">
    <property type="entry name" value="Fibronectin type III"/>
    <property type="match status" value="2"/>
</dbReference>
<dbReference type="Gene3D" id="2.60.40.10">
    <property type="entry name" value="Immunoglobulins"/>
    <property type="match status" value="2"/>
</dbReference>